<feature type="domain" description="Quinate/shikimate 5-dehydrogenase/glutamyl-tRNA reductase" evidence="9">
    <location>
        <begin position="134"/>
        <end position="202"/>
    </location>
</feature>
<evidence type="ECO:0000256" key="7">
    <source>
        <dbReference type="ARBA" id="ARBA00049442"/>
    </source>
</evidence>
<evidence type="ECO:0000256" key="5">
    <source>
        <dbReference type="ARBA" id="ARBA00023002"/>
    </source>
</evidence>
<evidence type="ECO:0000313" key="12">
    <source>
        <dbReference type="Proteomes" id="UP000295547"/>
    </source>
</evidence>
<evidence type="ECO:0000256" key="8">
    <source>
        <dbReference type="HAMAP-Rule" id="MF_00222"/>
    </source>
</evidence>
<keyword evidence="6 8" id="KW-0057">Aromatic amino acid biosynthesis</keyword>
<dbReference type="EMBL" id="SMBJ01000007">
    <property type="protein sequence ID" value="TCU23700.1"/>
    <property type="molecule type" value="Genomic_DNA"/>
</dbReference>
<feature type="binding site" evidence="8">
    <location>
        <position position="99"/>
    </location>
    <ligand>
        <name>shikimate</name>
        <dbReference type="ChEBI" id="CHEBI:36208"/>
    </ligand>
</feature>
<evidence type="ECO:0000256" key="3">
    <source>
        <dbReference type="ARBA" id="ARBA00022605"/>
    </source>
</evidence>
<dbReference type="Pfam" id="PF08501">
    <property type="entry name" value="Shikimate_dh_N"/>
    <property type="match status" value="1"/>
</dbReference>
<dbReference type="PANTHER" id="PTHR21089:SF1">
    <property type="entry name" value="BIFUNCTIONAL 3-DEHYDROQUINATE DEHYDRATASE_SHIKIMATE DEHYDROGENASE, CHLOROPLASTIC"/>
    <property type="match status" value="1"/>
</dbReference>
<reference evidence="11 12" key="1">
    <citation type="submission" date="2019-03" db="EMBL/GenBank/DDBJ databases">
        <title>Genomic Encyclopedia of Type Strains, Phase IV (KMG-V): Genome sequencing to study the core and pangenomes of soil and plant-associated prokaryotes.</title>
        <authorList>
            <person name="Whitman W."/>
        </authorList>
    </citation>
    <scope>NUCLEOTIDE SEQUENCE [LARGE SCALE GENOMIC DNA]</scope>
    <source>
        <strain evidence="11 12">Gr42</strain>
    </source>
</reference>
<sequence>MRSMDDSRETFGPNAFVTGFPVRHSRSPLIHGYWLKKLGLRGSYRAYEVAPADFAAFIGSLKDQSSGFIGGNVTIPHKEMACQLADRPDELSQELGASNTLWLEEGKLHSTNTDGHGFTANLNERHPGWDQHEIAIILGAGGASRAVIQAVRDRGFREIHVVNRTTARAQELADRFGKKVHAHPMAALTEVMKGAGLFVNTTSLGMDGETAPPINFSPLDGNAVVTDIVYVPLKTPLLKQAEEQGFAIVDGLGMLLHQAVPGFQKWFSRRPVVDDELRALVVADMKEHR</sequence>
<dbReference type="GO" id="GO:0019632">
    <property type="term" value="P:shikimate metabolic process"/>
    <property type="evidence" value="ECO:0007669"/>
    <property type="project" value="InterPro"/>
</dbReference>
<feature type="binding site" evidence="8">
    <location>
        <position position="230"/>
    </location>
    <ligand>
        <name>shikimate</name>
        <dbReference type="ChEBI" id="CHEBI:36208"/>
    </ligand>
</feature>
<dbReference type="AlphaFoldDB" id="A0A4R3QNJ0"/>
<dbReference type="GO" id="GO:0050661">
    <property type="term" value="F:NADP binding"/>
    <property type="evidence" value="ECO:0007669"/>
    <property type="project" value="InterPro"/>
</dbReference>
<evidence type="ECO:0000256" key="4">
    <source>
        <dbReference type="ARBA" id="ARBA00022857"/>
    </source>
</evidence>
<dbReference type="InterPro" id="IPR046346">
    <property type="entry name" value="Aminoacid_DH-like_N_sf"/>
</dbReference>
<dbReference type="InterPro" id="IPR022893">
    <property type="entry name" value="Shikimate_DH_fam"/>
</dbReference>
<dbReference type="GO" id="GO:0009073">
    <property type="term" value="P:aromatic amino acid family biosynthetic process"/>
    <property type="evidence" value="ECO:0007669"/>
    <property type="project" value="UniProtKB-KW"/>
</dbReference>
<evidence type="ECO:0000313" key="11">
    <source>
        <dbReference type="EMBL" id="TCU23700.1"/>
    </source>
</evidence>
<name>A0A4R3QNJ0_9HYPH</name>
<feature type="domain" description="Shikimate dehydrogenase substrate binding N-terminal" evidence="10">
    <location>
        <begin position="17"/>
        <end position="101"/>
    </location>
</feature>
<dbReference type="GO" id="GO:0004764">
    <property type="term" value="F:shikimate 3-dehydrogenase (NADP+) activity"/>
    <property type="evidence" value="ECO:0007669"/>
    <property type="project" value="UniProtKB-UniRule"/>
</dbReference>
<feature type="binding site" evidence="8">
    <location>
        <position position="90"/>
    </location>
    <ligand>
        <name>NADP(+)</name>
        <dbReference type="ChEBI" id="CHEBI:58349"/>
    </ligand>
</feature>
<dbReference type="CDD" id="cd01065">
    <property type="entry name" value="NAD_bind_Shikimate_DH"/>
    <property type="match status" value="1"/>
</dbReference>
<dbReference type="GO" id="GO:0008652">
    <property type="term" value="P:amino acid biosynthetic process"/>
    <property type="evidence" value="ECO:0007669"/>
    <property type="project" value="UniProtKB-KW"/>
</dbReference>
<feature type="binding site" evidence="8">
    <location>
        <position position="251"/>
    </location>
    <ligand>
        <name>NADP(+)</name>
        <dbReference type="ChEBI" id="CHEBI:58349"/>
    </ligand>
</feature>
<dbReference type="Gene3D" id="3.40.50.10860">
    <property type="entry name" value="Leucine Dehydrogenase, chain A, domain 1"/>
    <property type="match status" value="1"/>
</dbReference>
<dbReference type="GO" id="GO:0009423">
    <property type="term" value="P:chorismate biosynthetic process"/>
    <property type="evidence" value="ECO:0007669"/>
    <property type="project" value="UniProtKB-UniRule"/>
</dbReference>
<evidence type="ECO:0000259" key="9">
    <source>
        <dbReference type="Pfam" id="PF01488"/>
    </source>
</evidence>
<feature type="binding site" evidence="8">
    <location>
        <position position="228"/>
    </location>
    <ligand>
        <name>NADP(+)</name>
        <dbReference type="ChEBI" id="CHEBI:58349"/>
    </ligand>
</feature>
<proteinExistence type="inferred from homology"/>
<evidence type="ECO:0000256" key="6">
    <source>
        <dbReference type="ARBA" id="ARBA00023141"/>
    </source>
</evidence>
<protein>
    <recommendedName>
        <fullName evidence="2 8">Shikimate dehydrogenase (NADP(+))</fullName>
        <shortName evidence="8">SDH</shortName>
        <ecNumber evidence="2 8">1.1.1.25</ecNumber>
    </recommendedName>
</protein>
<dbReference type="NCBIfam" id="NF001312">
    <property type="entry name" value="PRK00258.1-4"/>
    <property type="match status" value="1"/>
</dbReference>
<dbReference type="EC" id="1.1.1.25" evidence="2 8"/>
<keyword evidence="12" id="KW-1185">Reference proteome</keyword>
<dbReference type="Pfam" id="PF01488">
    <property type="entry name" value="Shikimate_DH"/>
    <property type="match status" value="1"/>
</dbReference>
<evidence type="ECO:0000256" key="1">
    <source>
        <dbReference type="ARBA" id="ARBA00004871"/>
    </source>
</evidence>
<dbReference type="UniPathway" id="UPA00053">
    <property type="reaction ID" value="UER00087"/>
</dbReference>
<feature type="binding site" evidence="8">
    <location>
        <position position="258"/>
    </location>
    <ligand>
        <name>shikimate</name>
        <dbReference type="ChEBI" id="CHEBI:36208"/>
    </ligand>
</feature>
<accession>A0A4R3QNJ0</accession>
<dbReference type="NCBIfam" id="TIGR00507">
    <property type="entry name" value="aroE"/>
    <property type="match status" value="1"/>
</dbReference>
<dbReference type="InterPro" id="IPR036291">
    <property type="entry name" value="NAD(P)-bd_dom_sf"/>
</dbReference>
<dbReference type="Proteomes" id="UP000295547">
    <property type="component" value="Unassembled WGS sequence"/>
</dbReference>
<evidence type="ECO:0000256" key="2">
    <source>
        <dbReference type="ARBA" id="ARBA00012962"/>
    </source>
</evidence>
<feature type="binding site" evidence="8">
    <location>
        <begin position="25"/>
        <end position="27"/>
    </location>
    <ligand>
        <name>shikimate</name>
        <dbReference type="ChEBI" id="CHEBI:36208"/>
    </ligand>
</feature>
<feature type="binding site" evidence="8">
    <location>
        <position position="74"/>
    </location>
    <ligand>
        <name>shikimate</name>
        <dbReference type="ChEBI" id="CHEBI:36208"/>
    </ligand>
</feature>
<keyword evidence="5 8" id="KW-0560">Oxidoreductase</keyword>
<keyword evidence="3 8" id="KW-0028">Amino-acid biosynthesis</keyword>
<gene>
    <name evidence="8" type="primary">aroE</name>
    <name evidence="11" type="ORF">EV130_10754</name>
</gene>
<comment type="function">
    <text evidence="8">Involved in the biosynthesis of the chorismate, which leads to the biosynthesis of aromatic amino acids. Catalyzes the reversible NADPH linked reduction of 3-dehydroshikimate (DHSA) to yield shikimate (SA).</text>
</comment>
<dbReference type="SUPFAM" id="SSF53223">
    <property type="entry name" value="Aminoacid dehydrogenase-like, N-terminal domain"/>
    <property type="match status" value="1"/>
</dbReference>
<dbReference type="InterPro" id="IPR013708">
    <property type="entry name" value="Shikimate_DH-bd_N"/>
</dbReference>
<comment type="subunit">
    <text evidence="8">Homodimer.</text>
</comment>
<keyword evidence="4 8" id="KW-0521">NADP</keyword>
<dbReference type="InterPro" id="IPR011342">
    <property type="entry name" value="Shikimate_DH"/>
</dbReference>
<feature type="binding site" evidence="8">
    <location>
        <position position="114"/>
    </location>
    <ligand>
        <name>shikimate</name>
        <dbReference type="ChEBI" id="CHEBI:36208"/>
    </ligand>
</feature>
<comment type="pathway">
    <text evidence="1 8">Metabolic intermediate biosynthesis; chorismate biosynthesis; chorismate from D-erythrose 4-phosphate and phosphoenolpyruvate: step 4/7.</text>
</comment>
<feature type="binding site" evidence="8">
    <location>
        <begin position="163"/>
        <end position="168"/>
    </location>
    <ligand>
        <name>NADP(+)</name>
        <dbReference type="ChEBI" id="CHEBI:58349"/>
    </ligand>
</feature>
<feature type="binding site" evidence="8">
    <location>
        <begin position="139"/>
        <end position="143"/>
    </location>
    <ligand>
        <name>NADP(+)</name>
        <dbReference type="ChEBI" id="CHEBI:58349"/>
    </ligand>
</feature>
<dbReference type="Gene3D" id="3.40.50.720">
    <property type="entry name" value="NAD(P)-binding Rossmann-like Domain"/>
    <property type="match status" value="1"/>
</dbReference>
<comment type="caution">
    <text evidence="11">The sequence shown here is derived from an EMBL/GenBank/DDBJ whole genome shotgun (WGS) entry which is preliminary data.</text>
</comment>
<dbReference type="GO" id="GO:0005829">
    <property type="term" value="C:cytosol"/>
    <property type="evidence" value="ECO:0007669"/>
    <property type="project" value="TreeGrafter"/>
</dbReference>
<comment type="similarity">
    <text evidence="8">Belongs to the shikimate dehydrogenase family.</text>
</comment>
<organism evidence="11 12">
    <name type="scientific">Rhizobium azibense</name>
    <dbReference type="NCBI Taxonomy" id="1136135"/>
    <lineage>
        <taxon>Bacteria</taxon>
        <taxon>Pseudomonadati</taxon>
        <taxon>Pseudomonadota</taxon>
        <taxon>Alphaproteobacteria</taxon>
        <taxon>Hyphomicrobiales</taxon>
        <taxon>Rhizobiaceae</taxon>
        <taxon>Rhizobium/Agrobacterium group</taxon>
        <taxon>Rhizobium</taxon>
    </lineage>
</organism>
<comment type="catalytic activity">
    <reaction evidence="7 8">
        <text>shikimate + NADP(+) = 3-dehydroshikimate + NADPH + H(+)</text>
        <dbReference type="Rhea" id="RHEA:17737"/>
        <dbReference type="ChEBI" id="CHEBI:15378"/>
        <dbReference type="ChEBI" id="CHEBI:16630"/>
        <dbReference type="ChEBI" id="CHEBI:36208"/>
        <dbReference type="ChEBI" id="CHEBI:57783"/>
        <dbReference type="ChEBI" id="CHEBI:58349"/>
        <dbReference type="EC" id="1.1.1.25"/>
    </reaction>
</comment>
<dbReference type="InterPro" id="IPR006151">
    <property type="entry name" value="Shikm_DH/Glu-tRNA_Rdtase"/>
</dbReference>
<feature type="active site" description="Proton acceptor" evidence="8">
    <location>
        <position position="78"/>
    </location>
</feature>
<dbReference type="HAMAP" id="MF_00222">
    <property type="entry name" value="Shikimate_DH_AroE"/>
    <property type="match status" value="1"/>
</dbReference>
<dbReference type="PANTHER" id="PTHR21089">
    <property type="entry name" value="SHIKIMATE DEHYDROGENASE"/>
    <property type="match status" value="1"/>
</dbReference>
<dbReference type="SUPFAM" id="SSF51735">
    <property type="entry name" value="NAD(P)-binding Rossmann-fold domains"/>
    <property type="match status" value="1"/>
</dbReference>
<evidence type="ECO:0000259" key="10">
    <source>
        <dbReference type="Pfam" id="PF08501"/>
    </source>
</evidence>